<dbReference type="EMBL" id="CP136897">
    <property type="protein sequence ID" value="WOL17600.1"/>
    <property type="molecule type" value="Genomic_DNA"/>
</dbReference>
<name>A0AAQ3KZM9_9LILI</name>
<keyword evidence="1" id="KW-0812">Transmembrane</keyword>
<organism evidence="2 3">
    <name type="scientific">Canna indica</name>
    <name type="common">Indian-shot</name>
    <dbReference type="NCBI Taxonomy" id="4628"/>
    <lineage>
        <taxon>Eukaryota</taxon>
        <taxon>Viridiplantae</taxon>
        <taxon>Streptophyta</taxon>
        <taxon>Embryophyta</taxon>
        <taxon>Tracheophyta</taxon>
        <taxon>Spermatophyta</taxon>
        <taxon>Magnoliopsida</taxon>
        <taxon>Liliopsida</taxon>
        <taxon>Zingiberales</taxon>
        <taxon>Cannaceae</taxon>
        <taxon>Canna</taxon>
    </lineage>
</organism>
<dbReference type="InterPro" id="IPR053023">
    <property type="entry name" value="FLAP_modulator"/>
</dbReference>
<gene>
    <name evidence="2" type="ORF">Cni_G26393</name>
</gene>
<dbReference type="PANTHER" id="PTHR33975:SF2">
    <property type="entry name" value="MYELIN-ASSOCIATED OLIGODENDROCYTE BASIC PROTEIN"/>
    <property type="match status" value="1"/>
</dbReference>
<protein>
    <submittedName>
        <fullName evidence="2">Uncharacterized protein</fullName>
    </submittedName>
</protein>
<dbReference type="InterPro" id="IPR010903">
    <property type="entry name" value="DUF1517"/>
</dbReference>
<dbReference type="Pfam" id="PF07466">
    <property type="entry name" value="DUF1517"/>
    <property type="match status" value="1"/>
</dbReference>
<dbReference type="AlphaFoldDB" id="A0AAQ3KZM9"/>
<sequence>MGSASLLQTISILRSPHRHCRPRHLHDHLLLQWNPLLRFPQLRFPLAKLRSPTRLRLRCCAPRLPSAANREEKRSPSPLDVALGALMETLAKLKKPAAAIVLLGFLLAACPPAATLAASGGRMGGGTFSSSSSDSHCSSSSWSWPDPPGSSFSHSVPYYVPAPLGGELYVGPAVGIGCAVRSGFFLLTMGLVGVVMLPGLLSDWTDGSVVTASRNTSVIKLQVGLLGTARSFQKDLDRIAEVADTSSSEGLSYILTEATLVYSAIQTFGSLLTHMWM</sequence>
<dbReference type="PANTHER" id="PTHR33975">
    <property type="entry name" value="MYELIN-ASSOCIATED OLIGODENDROCYTE BASIC PROTEIN"/>
    <property type="match status" value="1"/>
</dbReference>
<keyword evidence="1" id="KW-0472">Membrane</keyword>
<dbReference type="Proteomes" id="UP001327560">
    <property type="component" value="Chromosome 8"/>
</dbReference>
<accession>A0AAQ3KZM9</accession>
<evidence type="ECO:0000313" key="2">
    <source>
        <dbReference type="EMBL" id="WOL17600.1"/>
    </source>
</evidence>
<dbReference type="GO" id="GO:0009507">
    <property type="term" value="C:chloroplast"/>
    <property type="evidence" value="ECO:0007669"/>
    <property type="project" value="TreeGrafter"/>
</dbReference>
<keyword evidence="1" id="KW-1133">Transmembrane helix</keyword>
<evidence type="ECO:0000256" key="1">
    <source>
        <dbReference type="SAM" id="Phobius"/>
    </source>
</evidence>
<feature type="transmembrane region" description="Helical" evidence="1">
    <location>
        <begin position="97"/>
        <end position="118"/>
    </location>
</feature>
<reference evidence="2 3" key="1">
    <citation type="submission" date="2023-10" db="EMBL/GenBank/DDBJ databases">
        <title>Chromosome-scale genome assembly provides insights into flower coloration mechanisms of Canna indica.</title>
        <authorList>
            <person name="Li C."/>
        </authorList>
    </citation>
    <scope>NUCLEOTIDE SEQUENCE [LARGE SCALE GENOMIC DNA]</scope>
    <source>
        <tissue evidence="2">Flower</tissue>
    </source>
</reference>
<keyword evidence="3" id="KW-1185">Reference proteome</keyword>
<feature type="transmembrane region" description="Helical" evidence="1">
    <location>
        <begin position="173"/>
        <end position="197"/>
    </location>
</feature>
<proteinExistence type="predicted"/>
<evidence type="ECO:0000313" key="3">
    <source>
        <dbReference type="Proteomes" id="UP001327560"/>
    </source>
</evidence>